<dbReference type="Pfam" id="PF03033">
    <property type="entry name" value="Glyco_transf_28"/>
    <property type="match status" value="1"/>
</dbReference>
<dbReference type="Pfam" id="PF06722">
    <property type="entry name" value="EryCIII-like_C"/>
    <property type="match status" value="1"/>
</dbReference>
<evidence type="ECO:0000259" key="2">
    <source>
        <dbReference type="Pfam" id="PF06722"/>
    </source>
</evidence>
<dbReference type="Proteomes" id="UP000332515">
    <property type="component" value="Unassembled WGS sequence"/>
</dbReference>
<comment type="caution">
    <text evidence="3">The sequence shown here is derived from an EMBL/GenBank/DDBJ whole genome shotgun (WGS) entry which is preliminary data.</text>
</comment>
<feature type="domain" description="Erythromycin biosynthesis protein CIII-like C-terminal" evidence="2">
    <location>
        <begin position="317"/>
        <end position="409"/>
    </location>
</feature>
<protein>
    <submittedName>
        <fullName evidence="3">Glycosyltransferase family 1 protein</fullName>
    </submittedName>
</protein>
<keyword evidence="3" id="KW-0808">Transferase</keyword>
<evidence type="ECO:0000313" key="3">
    <source>
        <dbReference type="EMBL" id="MQT14371.1"/>
    </source>
</evidence>
<dbReference type="RefSeq" id="WP_153484963.1">
    <property type="nucleotide sequence ID" value="NZ_VWNA01000001.1"/>
</dbReference>
<dbReference type="GO" id="GO:0005975">
    <property type="term" value="P:carbohydrate metabolic process"/>
    <property type="evidence" value="ECO:0007669"/>
    <property type="project" value="InterPro"/>
</dbReference>
<dbReference type="InterPro" id="IPR004276">
    <property type="entry name" value="GlycoTrans_28_N"/>
</dbReference>
<dbReference type="EMBL" id="VWNA01000001">
    <property type="protein sequence ID" value="MQT14371.1"/>
    <property type="molecule type" value="Genomic_DNA"/>
</dbReference>
<dbReference type="InterPro" id="IPR010610">
    <property type="entry name" value="EryCIII-like_C"/>
</dbReference>
<name>A0A6A7Y8S0_9HYPH</name>
<dbReference type="PANTHER" id="PTHR48050">
    <property type="entry name" value="STEROL 3-BETA-GLUCOSYLTRANSFERASE"/>
    <property type="match status" value="1"/>
</dbReference>
<dbReference type="GO" id="GO:0033072">
    <property type="term" value="P:vancomycin biosynthetic process"/>
    <property type="evidence" value="ECO:0007669"/>
    <property type="project" value="UniProtKB-ARBA"/>
</dbReference>
<gene>
    <name evidence="3" type="ORF">F0357_17295</name>
</gene>
<dbReference type="InterPro" id="IPR002213">
    <property type="entry name" value="UDP_glucos_trans"/>
</dbReference>
<dbReference type="InterPro" id="IPR050426">
    <property type="entry name" value="Glycosyltransferase_28"/>
</dbReference>
<dbReference type="Gene3D" id="3.40.50.2000">
    <property type="entry name" value="Glycogen Phosphorylase B"/>
    <property type="match status" value="2"/>
</dbReference>
<sequence>MAKRILLLTQGTRGDVDPFVALGVALQQRGYSVRLGAPVDHEDYVESYGLPFVRCGESVRRFLDRPEVSSLVMSLRGSLEAPRSTLKGLKVTRRVLESTLRDSLDAARDADAVIAHPVIHTLPDIAEGFGIPTIVAALQPTAPTAKHPITIVPSRTLGGPLNRASFQLYRMQRWMLHKEIGELRREFFDLPPPARLSPAHALEGRPFPILHAFSTAVAPEPEDQPPYCHQTGYWFLEPRQAWTPPDDFRRFLDAGETPIYAGFGSMPAVRRPEVTRAFGKALRSLGLRAVVATGWGALDSAILESFGGTIFPIRDAPHPILFPMMRAVVHHGGAGTTAAGLRSGKPTLTVPFAFDQYWWGRRVHELGVGPAPLPVIELSQRKLEARLAELVGTPSYATAAHSLAARIAGEDGLGDAVRHIANLIGPA</sequence>
<dbReference type="GO" id="GO:0016758">
    <property type="term" value="F:hexosyltransferase activity"/>
    <property type="evidence" value="ECO:0007669"/>
    <property type="project" value="InterPro"/>
</dbReference>
<dbReference type="FunFam" id="3.40.50.2000:FF:000009">
    <property type="entry name" value="Sterol 3-beta-glucosyltransferase UGT80A2"/>
    <property type="match status" value="1"/>
</dbReference>
<proteinExistence type="predicted"/>
<feature type="domain" description="Glycosyltransferase family 28 N-terminal" evidence="1">
    <location>
        <begin position="5"/>
        <end position="142"/>
    </location>
</feature>
<dbReference type="AlphaFoldDB" id="A0A6A7Y8S0"/>
<evidence type="ECO:0000259" key="1">
    <source>
        <dbReference type="Pfam" id="PF03033"/>
    </source>
</evidence>
<keyword evidence="4" id="KW-1185">Reference proteome</keyword>
<dbReference type="CDD" id="cd03784">
    <property type="entry name" value="GT1_Gtf-like"/>
    <property type="match status" value="1"/>
</dbReference>
<evidence type="ECO:0000313" key="4">
    <source>
        <dbReference type="Proteomes" id="UP000332515"/>
    </source>
</evidence>
<dbReference type="GO" id="GO:0008194">
    <property type="term" value="F:UDP-glycosyltransferase activity"/>
    <property type="evidence" value="ECO:0007669"/>
    <property type="project" value="InterPro"/>
</dbReference>
<organism evidence="3 4">
    <name type="scientific">Segnochrobactrum spirostomi</name>
    <dbReference type="NCBI Taxonomy" id="2608987"/>
    <lineage>
        <taxon>Bacteria</taxon>
        <taxon>Pseudomonadati</taxon>
        <taxon>Pseudomonadota</taxon>
        <taxon>Alphaproteobacteria</taxon>
        <taxon>Hyphomicrobiales</taxon>
        <taxon>Segnochrobactraceae</taxon>
        <taxon>Segnochrobactrum</taxon>
    </lineage>
</organism>
<reference evidence="3 4" key="1">
    <citation type="submission" date="2019-09" db="EMBL/GenBank/DDBJ databases">
        <title>Segnochrobactrum spirostomi gen. nov., sp. nov., isolated from the ciliate Spirostomum cf. yagiui and description of a novel family, Segnochrobactraceae fam. nov. within the order Rhizobiales of the class Alphaproteobacteria.</title>
        <authorList>
            <person name="Akter S."/>
            <person name="Shazib S.U.A."/>
            <person name="Shin M.K."/>
        </authorList>
    </citation>
    <scope>NUCLEOTIDE SEQUENCE [LARGE SCALE GENOMIC DNA]</scope>
    <source>
        <strain evidence="3 4">Sp-1</strain>
    </source>
</reference>
<accession>A0A6A7Y8S0</accession>
<dbReference type="SUPFAM" id="SSF53756">
    <property type="entry name" value="UDP-Glycosyltransferase/glycogen phosphorylase"/>
    <property type="match status" value="1"/>
</dbReference>
<dbReference type="PANTHER" id="PTHR48050:SF13">
    <property type="entry name" value="STEROL 3-BETA-GLUCOSYLTRANSFERASE UGT80A2"/>
    <property type="match status" value="1"/>
</dbReference>